<dbReference type="EMBL" id="VIIS01001857">
    <property type="protein sequence ID" value="KAF0291740.1"/>
    <property type="molecule type" value="Genomic_DNA"/>
</dbReference>
<proteinExistence type="predicted"/>
<keyword evidence="4" id="KW-1185">Reference proteome</keyword>
<feature type="transmembrane region" description="Helical" evidence="2">
    <location>
        <begin position="7"/>
        <end position="25"/>
    </location>
</feature>
<evidence type="ECO:0000313" key="3">
    <source>
        <dbReference type="EMBL" id="KAF0291740.1"/>
    </source>
</evidence>
<name>A0A6A4VKA6_AMPAM</name>
<feature type="transmembrane region" description="Helical" evidence="2">
    <location>
        <begin position="144"/>
        <end position="164"/>
    </location>
</feature>
<reference evidence="3 4" key="1">
    <citation type="submission" date="2019-07" db="EMBL/GenBank/DDBJ databases">
        <title>Draft genome assembly of a fouling barnacle, Amphibalanus amphitrite (Darwin, 1854): The first reference genome for Thecostraca.</title>
        <authorList>
            <person name="Kim W."/>
        </authorList>
    </citation>
    <scope>NUCLEOTIDE SEQUENCE [LARGE SCALE GENOMIC DNA]</scope>
    <source>
        <strain evidence="3">SNU_AA5</strain>
        <tissue evidence="3">Soma without cirri and trophi</tissue>
    </source>
</reference>
<dbReference type="Proteomes" id="UP000440578">
    <property type="component" value="Unassembled WGS sequence"/>
</dbReference>
<evidence type="ECO:0000313" key="4">
    <source>
        <dbReference type="Proteomes" id="UP000440578"/>
    </source>
</evidence>
<keyword evidence="2" id="KW-0472">Membrane</keyword>
<evidence type="ECO:0000256" key="2">
    <source>
        <dbReference type="SAM" id="Phobius"/>
    </source>
</evidence>
<feature type="region of interest" description="Disordered" evidence="1">
    <location>
        <begin position="197"/>
        <end position="218"/>
    </location>
</feature>
<evidence type="ECO:0000256" key="1">
    <source>
        <dbReference type="SAM" id="MobiDB-lite"/>
    </source>
</evidence>
<feature type="transmembrane region" description="Helical" evidence="2">
    <location>
        <begin position="71"/>
        <end position="92"/>
    </location>
</feature>
<keyword evidence="2" id="KW-0812">Transmembrane</keyword>
<comment type="caution">
    <text evidence="3">The sequence shown here is derived from an EMBL/GenBank/DDBJ whole genome shotgun (WGS) entry which is preliminary data.</text>
</comment>
<sequence>MIAWGRIGVPAALMVLFAVPLIVIIKSRTIREEPMVLLILNMTAVLVSFNALFFVISIVDAVTANNMPHLLCSFLLSTGLAVFGGFKLSTLLLAAEQYVAVVFSLQHFTIMSRWGLKHEKRIAGDNTSRQTENFVLRFKSFRRIVKLLLIFLIIDIIGTVIHIISRCSLVVEYWAYGISNAIIPKAIKKFFGFRRNHREPQGRPADSVPPRQPPAAGPIAMIEVEANGTS</sequence>
<organism evidence="3 4">
    <name type="scientific">Amphibalanus amphitrite</name>
    <name type="common">Striped barnacle</name>
    <name type="synonym">Balanus amphitrite</name>
    <dbReference type="NCBI Taxonomy" id="1232801"/>
    <lineage>
        <taxon>Eukaryota</taxon>
        <taxon>Metazoa</taxon>
        <taxon>Ecdysozoa</taxon>
        <taxon>Arthropoda</taxon>
        <taxon>Crustacea</taxon>
        <taxon>Multicrustacea</taxon>
        <taxon>Cirripedia</taxon>
        <taxon>Thoracica</taxon>
        <taxon>Thoracicalcarea</taxon>
        <taxon>Balanomorpha</taxon>
        <taxon>Balanoidea</taxon>
        <taxon>Balanidae</taxon>
        <taxon>Amphibalaninae</taxon>
        <taxon>Amphibalanus</taxon>
    </lineage>
</organism>
<protein>
    <submittedName>
        <fullName evidence="3">Uncharacterized protein</fullName>
    </submittedName>
</protein>
<gene>
    <name evidence="3" type="ORF">FJT64_010196</name>
</gene>
<feature type="transmembrane region" description="Helical" evidence="2">
    <location>
        <begin position="37"/>
        <end position="59"/>
    </location>
</feature>
<accession>A0A6A4VKA6</accession>
<keyword evidence="2" id="KW-1133">Transmembrane helix</keyword>
<dbReference type="AlphaFoldDB" id="A0A6A4VKA6"/>